<feature type="coiled-coil region" evidence="1">
    <location>
        <begin position="31"/>
        <end position="107"/>
    </location>
</feature>
<organism evidence="2 3">
    <name type="scientific">Pneumocystis carinii (strain B80)</name>
    <name type="common">Rat pneumocystis pneumonia agent</name>
    <name type="synonym">Pneumocystis carinii f. sp. carinii</name>
    <dbReference type="NCBI Taxonomy" id="1408658"/>
    <lineage>
        <taxon>Eukaryota</taxon>
        <taxon>Fungi</taxon>
        <taxon>Dikarya</taxon>
        <taxon>Ascomycota</taxon>
        <taxon>Taphrinomycotina</taxon>
        <taxon>Pneumocystomycetes</taxon>
        <taxon>Pneumocystaceae</taxon>
        <taxon>Pneumocystis</taxon>
    </lineage>
</organism>
<dbReference type="EMBL" id="LFVZ01000008">
    <property type="protein sequence ID" value="KTW28009.1"/>
    <property type="molecule type" value="Genomic_DNA"/>
</dbReference>
<keyword evidence="3" id="KW-1185">Reference proteome</keyword>
<dbReference type="OrthoDB" id="5386950at2759"/>
<dbReference type="AlphaFoldDB" id="A0A0W4ZI00"/>
<accession>A0A0W4ZI00</accession>
<gene>
    <name evidence="2" type="ORF">T552_01873</name>
</gene>
<evidence type="ECO:0000256" key="1">
    <source>
        <dbReference type="SAM" id="Coils"/>
    </source>
</evidence>
<proteinExistence type="predicted"/>
<reference evidence="3" key="1">
    <citation type="journal article" date="2016" name="Nat. Commun.">
        <title>Genome analysis of three Pneumocystis species reveals adaptation mechanisms to life exclusively in mammalian hosts.</title>
        <authorList>
            <person name="Ma L."/>
            <person name="Chen Z."/>
            <person name="Huang D.W."/>
            <person name="Kutty G."/>
            <person name="Ishihara M."/>
            <person name="Wang H."/>
            <person name="Abouelleil A."/>
            <person name="Bishop L."/>
            <person name="Davey E."/>
            <person name="Deng R."/>
            <person name="Deng X."/>
            <person name="Fan L."/>
            <person name="Fantoni G."/>
            <person name="Fitzgerald M."/>
            <person name="Gogineni E."/>
            <person name="Goldberg J.M."/>
            <person name="Handley G."/>
            <person name="Hu X."/>
            <person name="Huber C."/>
            <person name="Jiao X."/>
            <person name="Jones K."/>
            <person name="Levin J.Z."/>
            <person name="Liu Y."/>
            <person name="Macdonald P."/>
            <person name="Melnikov A."/>
            <person name="Raley C."/>
            <person name="Sassi M."/>
            <person name="Sherman B.T."/>
            <person name="Song X."/>
            <person name="Sykes S."/>
            <person name="Tran B."/>
            <person name="Walsh L."/>
            <person name="Xia Y."/>
            <person name="Yang J."/>
            <person name="Young S."/>
            <person name="Zeng Q."/>
            <person name="Zheng X."/>
            <person name="Stephens R."/>
            <person name="Nusbaum C."/>
            <person name="Birren B.W."/>
            <person name="Azadi P."/>
            <person name="Lempicki R.A."/>
            <person name="Cuomo C.A."/>
            <person name="Kovacs J.A."/>
        </authorList>
    </citation>
    <scope>NUCLEOTIDE SEQUENCE [LARGE SCALE GENOMIC DNA]</scope>
    <source>
        <strain evidence="3">B80</strain>
    </source>
</reference>
<dbReference type="GeneID" id="28936639"/>
<protein>
    <submittedName>
        <fullName evidence="2">Uncharacterized protein</fullName>
    </submittedName>
</protein>
<dbReference type="Proteomes" id="UP000054454">
    <property type="component" value="Unassembled WGS sequence"/>
</dbReference>
<sequence length="367" mass="42797">MTEKVIEDLNRYILIAKQRHEYELLKCSTTKIHMQEENRRARLEIHVLTNEKKEMHQSELIYRQTIKELTDDLQKLQDQYIIIEQKNDELNSKIIKYEEKLSHLEKNTLKNNSNVSQDNVLLQKIEFLEKELINEKSKQNVQNDLTRNLESNHSFKTPELNLKNSEKINSIIKTINKDAKSNMSTIKNTKLKSIKYLKMKKSNKAKIKKNIYIDNYTFNNQSESSKKKDRTVSDIFQGKNNTQVYNHIKSPVVPIKLKKDKLNPESAMSTFSITPFLDRTNINTKNLLFSPLEPNNLETRIILTEDKLKTKKQNISNKKRKLGAIGKTLFDETPKGLINSVFLQNVSPLKHGKKITIQPFATSTAKQ</sequence>
<evidence type="ECO:0000313" key="2">
    <source>
        <dbReference type="EMBL" id="KTW28009.1"/>
    </source>
</evidence>
<dbReference type="RefSeq" id="XP_018225718.1">
    <property type="nucleotide sequence ID" value="XM_018370436.1"/>
</dbReference>
<name>A0A0W4ZI00_PNEC8</name>
<dbReference type="VEuPathDB" id="FungiDB:T552_01873"/>
<evidence type="ECO:0000313" key="3">
    <source>
        <dbReference type="Proteomes" id="UP000054454"/>
    </source>
</evidence>
<comment type="caution">
    <text evidence="2">The sequence shown here is derived from an EMBL/GenBank/DDBJ whole genome shotgun (WGS) entry which is preliminary data.</text>
</comment>
<keyword evidence="1" id="KW-0175">Coiled coil</keyword>